<dbReference type="PANTHER" id="PTHR47572">
    <property type="entry name" value="LIPOPROTEIN-RELATED"/>
    <property type="match status" value="1"/>
</dbReference>
<dbReference type="Proteomes" id="UP000199623">
    <property type="component" value="Unassembled WGS sequence"/>
</dbReference>
<dbReference type="Gene3D" id="2.120.10.30">
    <property type="entry name" value="TolB, C-terminal domain"/>
    <property type="match status" value="1"/>
</dbReference>
<dbReference type="SUPFAM" id="SSF63829">
    <property type="entry name" value="Calcium-dependent phosphotriesterase"/>
    <property type="match status" value="1"/>
</dbReference>
<dbReference type="InterPro" id="IPR013658">
    <property type="entry name" value="SGL"/>
</dbReference>
<dbReference type="GO" id="GO:0016787">
    <property type="term" value="F:hydrolase activity"/>
    <property type="evidence" value="ECO:0007669"/>
    <property type="project" value="UniProtKB-KW"/>
</dbReference>
<feature type="binding site" evidence="4">
    <location>
        <position position="171"/>
    </location>
    <ligand>
        <name>a divalent metal cation</name>
        <dbReference type="ChEBI" id="CHEBI:60240"/>
    </ligand>
</feature>
<dbReference type="GO" id="GO:0046872">
    <property type="term" value="F:metal ion binding"/>
    <property type="evidence" value="ECO:0007669"/>
    <property type="project" value="UniProtKB-KW"/>
</dbReference>
<proteinExistence type="inferred from homology"/>
<name>A0A1G7WFB3_9PSEU</name>
<evidence type="ECO:0000256" key="3">
    <source>
        <dbReference type="PIRSR" id="PIRSR605511-1"/>
    </source>
</evidence>
<dbReference type="OrthoDB" id="2633250at2"/>
<feature type="binding site" evidence="4">
    <location>
        <position position="217"/>
    </location>
    <ligand>
        <name>a divalent metal cation</name>
        <dbReference type="ChEBI" id="CHEBI:60240"/>
    </ligand>
</feature>
<sequence>MTDVDVDPLADARETAPRELSRGYTWAECPRWHDGALWFSDMYAHRLVRLDAAGEAETVLDLSGRTSVNGAEVIPGGFGWLPDGRLIVTSMHERLVLAFDGEQVTVHADLRELATGPINDMVVDADGRAYVTQLGFELFAGEEPRDSALLVVEPDGTARALTELGGFGGANGIAVSSDGTRVVTAEAFANRITVLDRDVDGRLSNRRVFATTSSLPDGICLDEQGGVWTGMPSVAAVARVLEGGAVSDVVRFDPQVALPPACVLGGEDRRTLYICAGLDVLDWEESRRRRRGSVWAADVAVGGGANRP</sequence>
<evidence type="ECO:0000313" key="7">
    <source>
        <dbReference type="Proteomes" id="UP000199623"/>
    </source>
</evidence>
<feature type="domain" description="SMP-30/Gluconolactonase/LRE-like region" evidence="5">
    <location>
        <begin position="26"/>
        <end position="275"/>
    </location>
</feature>
<reference evidence="7" key="1">
    <citation type="submission" date="2016-10" db="EMBL/GenBank/DDBJ databases">
        <authorList>
            <person name="Varghese N."/>
            <person name="Submissions S."/>
        </authorList>
    </citation>
    <scope>NUCLEOTIDE SEQUENCE [LARGE SCALE GENOMIC DNA]</scope>
    <source>
        <strain evidence="7">CGMCC 4.3506</strain>
    </source>
</reference>
<accession>A0A1G7WFB3</accession>
<dbReference type="AlphaFoldDB" id="A0A1G7WFB3"/>
<evidence type="ECO:0000313" key="6">
    <source>
        <dbReference type="EMBL" id="SDG70636.1"/>
    </source>
</evidence>
<dbReference type="EMBL" id="FNCC01000010">
    <property type="protein sequence ID" value="SDG70636.1"/>
    <property type="molecule type" value="Genomic_DNA"/>
</dbReference>
<dbReference type="STRING" id="200378.SAMN05216553_110346"/>
<dbReference type="InterPro" id="IPR011042">
    <property type="entry name" value="6-blade_b-propeller_TolB-like"/>
</dbReference>
<feature type="active site" description="Proton donor/acceptor" evidence="3">
    <location>
        <position position="217"/>
    </location>
</feature>
<evidence type="ECO:0000256" key="4">
    <source>
        <dbReference type="PIRSR" id="PIRSR605511-2"/>
    </source>
</evidence>
<keyword evidence="2" id="KW-0378">Hydrolase</keyword>
<comment type="cofactor">
    <cofactor evidence="4">
        <name>Zn(2+)</name>
        <dbReference type="ChEBI" id="CHEBI:29105"/>
    </cofactor>
    <text evidence="4">Binds 1 divalent metal cation per subunit.</text>
</comment>
<feature type="binding site" evidence="4">
    <location>
        <position position="119"/>
    </location>
    <ligand>
        <name>substrate</name>
    </ligand>
</feature>
<dbReference type="PRINTS" id="PR01790">
    <property type="entry name" value="SMP30FAMILY"/>
</dbReference>
<dbReference type="InterPro" id="IPR005511">
    <property type="entry name" value="SMP-30"/>
</dbReference>
<keyword evidence="4" id="KW-0862">Zinc</keyword>
<protein>
    <submittedName>
        <fullName evidence="6">Sugar lactone lactonase YvrE</fullName>
    </submittedName>
</protein>
<evidence type="ECO:0000259" key="5">
    <source>
        <dbReference type="Pfam" id="PF08450"/>
    </source>
</evidence>
<keyword evidence="4" id="KW-0479">Metal-binding</keyword>
<evidence type="ECO:0000256" key="2">
    <source>
        <dbReference type="ARBA" id="ARBA00022801"/>
    </source>
</evidence>
<gene>
    <name evidence="6" type="ORF">SAMN05216553_110346</name>
</gene>
<comment type="similarity">
    <text evidence="1">Belongs to the SMP-30/CGR1 family.</text>
</comment>
<dbReference type="RefSeq" id="WP_090052759.1">
    <property type="nucleotide sequence ID" value="NZ_FNCC01000010.1"/>
</dbReference>
<dbReference type="PANTHER" id="PTHR47572:SF4">
    <property type="entry name" value="LACTONASE DRP35"/>
    <property type="match status" value="1"/>
</dbReference>
<feature type="binding site" evidence="4">
    <location>
        <position position="137"/>
    </location>
    <ligand>
        <name>substrate</name>
    </ligand>
</feature>
<dbReference type="Pfam" id="PF08450">
    <property type="entry name" value="SGL"/>
    <property type="match status" value="1"/>
</dbReference>
<feature type="binding site" evidence="4">
    <location>
        <position position="28"/>
    </location>
    <ligand>
        <name>a divalent metal cation</name>
        <dbReference type="ChEBI" id="CHEBI:60240"/>
    </ligand>
</feature>
<dbReference type="InterPro" id="IPR051262">
    <property type="entry name" value="SMP-30/CGR1_Lactonase"/>
</dbReference>
<evidence type="ECO:0000256" key="1">
    <source>
        <dbReference type="ARBA" id="ARBA00008853"/>
    </source>
</evidence>
<organism evidence="6 7">
    <name type="scientific">Lentzea fradiae</name>
    <dbReference type="NCBI Taxonomy" id="200378"/>
    <lineage>
        <taxon>Bacteria</taxon>
        <taxon>Bacillati</taxon>
        <taxon>Actinomycetota</taxon>
        <taxon>Actinomycetes</taxon>
        <taxon>Pseudonocardiales</taxon>
        <taxon>Pseudonocardiaceae</taxon>
        <taxon>Lentzea</taxon>
    </lineage>
</organism>
<keyword evidence="7" id="KW-1185">Reference proteome</keyword>